<organism evidence="2 3">
    <name type="scientific">Pelobates cultripes</name>
    <name type="common">Western spadefoot toad</name>
    <dbReference type="NCBI Taxonomy" id="61616"/>
    <lineage>
        <taxon>Eukaryota</taxon>
        <taxon>Metazoa</taxon>
        <taxon>Chordata</taxon>
        <taxon>Craniata</taxon>
        <taxon>Vertebrata</taxon>
        <taxon>Euteleostomi</taxon>
        <taxon>Amphibia</taxon>
        <taxon>Batrachia</taxon>
        <taxon>Anura</taxon>
        <taxon>Pelobatoidea</taxon>
        <taxon>Pelobatidae</taxon>
        <taxon>Pelobates</taxon>
    </lineage>
</organism>
<gene>
    <name evidence="2" type="ORF">PECUL_23A038394</name>
</gene>
<dbReference type="EMBL" id="OW240912">
    <property type="protein sequence ID" value="CAH2221811.1"/>
    <property type="molecule type" value="Genomic_DNA"/>
</dbReference>
<accession>A0AAD1R3L6</accession>
<protein>
    <submittedName>
        <fullName evidence="2">Uncharacterized protein</fullName>
    </submittedName>
</protein>
<name>A0AAD1R3L6_PELCU</name>
<evidence type="ECO:0000256" key="1">
    <source>
        <dbReference type="SAM" id="MobiDB-lite"/>
    </source>
</evidence>
<proteinExistence type="predicted"/>
<reference evidence="2" key="1">
    <citation type="submission" date="2022-03" db="EMBL/GenBank/DDBJ databases">
        <authorList>
            <person name="Alioto T."/>
            <person name="Alioto T."/>
            <person name="Gomez Garrido J."/>
        </authorList>
    </citation>
    <scope>NUCLEOTIDE SEQUENCE</scope>
</reference>
<feature type="region of interest" description="Disordered" evidence="1">
    <location>
        <begin position="20"/>
        <end position="61"/>
    </location>
</feature>
<evidence type="ECO:0000313" key="2">
    <source>
        <dbReference type="EMBL" id="CAH2221811.1"/>
    </source>
</evidence>
<dbReference type="Proteomes" id="UP001295444">
    <property type="component" value="Chromosome 01"/>
</dbReference>
<keyword evidence="3" id="KW-1185">Reference proteome</keyword>
<dbReference type="AlphaFoldDB" id="A0AAD1R3L6"/>
<evidence type="ECO:0000313" key="3">
    <source>
        <dbReference type="Proteomes" id="UP001295444"/>
    </source>
</evidence>
<sequence length="61" mass="7005">MPRMRPVILECRETHERRACVLKPTNAGHASGNPRTPRMRSRNPRTPQEEQTDALNLRTLG</sequence>